<dbReference type="PANTHER" id="PTHR43471">
    <property type="entry name" value="ABC TRANSPORTER PERMEASE"/>
    <property type="match status" value="1"/>
</dbReference>
<reference evidence="2 3" key="1">
    <citation type="submission" date="2018-05" db="EMBL/GenBank/DDBJ databases">
        <authorList>
            <person name="Goeker M."/>
            <person name="Huntemann M."/>
            <person name="Clum A."/>
            <person name="Pillay M."/>
            <person name="Palaniappan K."/>
            <person name="Varghese N."/>
            <person name="Mikhailova N."/>
            <person name="Stamatis D."/>
            <person name="Reddy T."/>
            <person name="Daum C."/>
            <person name="Shapiro N."/>
            <person name="Ivanova N."/>
            <person name="Kyrpides N."/>
            <person name="Woyke T."/>
        </authorList>
    </citation>
    <scope>NUCLEOTIDE SEQUENCE [LARGE SCALE GENOMIC DNA]</scope>
    <source>
        <strain evidence="2 3">DSM 26524</strain>
    </source>
</reference>
<comment type="caution">
    <text evidence="2">The sequence shown here is derived from an EMBL/GenBank/DDBJ whole genome shotgun (WGS) entry which is preliminary data.</text>
</comment>
<accession>A0AB73T9Z4</accession>
<dbReference type="AlphaFoldDB" id="A0AB73T9Z4"/>
<evidence type="ECO:0000313" key="2">
    <source>
        <dbReference type="EMBL" id="PWJ78919.1"/>
    </source>
</evidence>
<dbReference type="PANTHER" id="PTHR43471:SF12">
    <property type="entry name" value="HYPOTHETICAL MEMBRANE PROTEIN, CONSERVED"/>
    <property type="match status" value="1"/>
</dbReference>
<protein>
    <submittedName>
        <fullName evidence="2">ABC-2 type transport system permease protein</fullName>
    </submittedName>
</protein>
<evidence type="ECO:0000256" key="1">
    <source>
        <dbReference type="SAM" id="Phobius"/>
    </source>
</evidence>
<dbReference type="Proteomes" id="UP000245412">
    <property type="component" value="Unassembled WGS sequence"/>
</dbReference>
<gene>
    <name evidence="2" type="ORF">C7383_101295</name>
</gene>
<feature type="transmembrane region" description="Helical" evidence="1">
    <location>
        <begin position="190"/>
        <end position="210"/>
    </location>
</feature>
<sequence length="267" mass="30594">MKNLFFREVKRNSKSFCLWLVILVAVNAFMFVAFESVAETATNTEAMLSQYPEAFIKAMSLDKFDMTNILHYYASRSYILFMLFGSIYSVMLSACILSKEEADRSIEFLISKPITRNEIVGAKYLCVTMYVLLFNLLFSISNFLFMQVFKMDSFDLEPFLLVSVGGFFIHMIFASVGYLLSVFITKTKTIISVSFGVIFITYFFSILASVEEKMSYLKYLSPFSYYGAEDMVINSALNPLYLIITIIIITLSVGLTYFFYSKKDITA</sequence>
<keyword evidence="3" id="KW-1185">Reference proteome</keyword>
<keyword evidence="1" id="KW-0472">Membrane</keyword>
<dbReference type="GO" id="GO:0005886">
    <property type="term" value="C:plasma membrane"/>
    <property type="evidence" value="ECO:0007669"/>
    <property type="project" value="UniProtKB-SubCell"/>
</dbReference>
<evidence type="ECO:0000313" key="3">
    <source>
        <dbReference type="Proteomes" id="UP000245412"/>
    </source>
</evidence>
<dbReference type="Pfam" id="PF12679">
    <property type="entry name" value="ABC2_membrane_2"/>
    <property type="match status" value="1"/>
</dbReference>
<feature type="transmembrane region" description="Helical" evidence="1">
    <location>
        <begin position="240"/>
        <end position="260"/>
    </location>
</feature>
<dbReference type="GO" id="GO:0140359">
    <property type="term" value="F:ABC-type transporter activity"/>
    <property type="evidence" value="ECO:0007669"/>
    <property type="project" value="InterPro"/>
</dbReference>
<feature type="transmembrane region" description="Helical" evidence="1">
    <location>
        <begin position="119"/>
        <end position="140"/>
    </location>
</feature>
<organism evidence="2 3">
    <name type="scientific">Murimonas intestini</name>
    <dbReference type="NCBI Taxonomy" id="1337051"/>
    <lineage>
        <taxon>Bacteria</taxon>
        <taxon>Bacillati</taxon>
        <taxon>Bacillota</taxon>
        <taxon>Clostridia</taxon>
        <taxon>Lachnospirales</taxon>
        <taxon>Lachnospiraceae</taxon>
        <taxon>Murimonas</taxon>
    </lineage>
</organism>
<dbReference type="EMBL" id="QGGY01000001">
    <property type="protein sequence ID" value="PWJ78919.1"/>
    <property type="molecule type" value="Genomic_DNA"/>
</dbReference>
<proteinExistence type="predicted"/>
<feature type="transmembrane region" description="Helical" evidence="1">
    <location>
        <begin position="78"/>
        <end position="98"/>
    </location>
</feature>
<keyword evidence="1" id="KW-0812">Transmembrane</keyword>
<name>A0AB73T9Z4_9FIRM</name>
<dbReference type="RefSeq" id="WP_109624359.1">
    <property type="nucleotide sequence ID" value="NZ_JANKBI010000001.1"/>
</dbReference>
<keyword evidence="1" id="KW-1133">Transmembrane helix</keyword>
<feature type="transmembrane region" description="Helical" evidence="1">
    <location>
        <begin position="160"/>
        <end position="183"/>
    </location>
</feature>